<dbReference type="InterPro" id="IPR036508">
    <property type="entry name" value="Chitin-bd_dom_sf"/>
</dbReference>
<evidence type="ECO:0000256" key="8">
    <source>
        <dbReference type="ARBA" id="ARBA00022599"/>
    </source>
</evidence>
<organism evidence="32">
    <name type="scientific">Dermatophagoides farinae</name>
    <name type="common">American house dust mite</name>
    <dbReference type="NCBI Taxonomy" id="6954"/>
    <lineage>
        <taxon>Eukaryota</taxon>
        <taxon>Metazoa</taxon>
        <taxon>Ecdysozoa</taxon>
        <taxon>Arthropoda</taxon>
        <taxon>Chelicerata</taxon>
        <taxon>Arachnida</taxon>
        <taxon>Acari</taxon>
        <taxon>Acariformes</taxon>
        <taxon>Sarcoptiformes</taxon>
        <taxon>Astigmata</taxon>
        <taxon>Psoroptidia</taxon>
        <taxon>Analgoidea</taxon>
        <taxon>Pyroglyphidae</taxon>
        <taxon>Dermatophagoidinae</taxon>
        <taxon>Dermatophagoides</taxon>
    </lineage>
</organism>
<dbReference type="GO" id="GO:0004568">
    <property type="term" value="F:chitinase activity"/>
    <property type="evidence" value="ECO:0007669"/>
    <property type="project" value="TreeGrafter"/>
</dbReference>
<reference evidence="32" key="2">
    <citation type="journal article" date="2021" name="World Allergy Organ. J.">
        <title>Chromosome-level assembly of Dermatophagoides farinae genome and transcriptome reveals two novel allergens Der f 37 and Der f 39.</title>
        <authorList>
            <person name="Chen J."/>
            <person name="Cai Z."/>
            <person name="Fan D."/>
            <person name="Hu J."/>
            <person name="Hou Y."/>
            <person name="He Y."/>
            <person name="Zhang Z."/>
            <person name="Zhao Z."/>
            <person name="Gao P."/>
            <person name="Hu W."/>
            <person name="Sun J."/>
            <person name="Li J."/>
            <person name="Ji K."/>
        </authorList>
    </citation>
    <scope>NUCLEOTIDE SEQUENCE</scope>
    <source>
        <strain evidence="32">JKM2019</strain>
    </source>
</reference>
<feature type="domain" description="AH" evidence="30">
    <location>
        <begin position="149"/>
        <end position="358"/>
    </location>
</feature>
<keyword evidence="12" id="KW-0106">Calcium</keyword>
<keyword evidence="14" id="KW-0472">Membrane</keyword>
<dbReference type="SUPFAM" id="SSF103657">
    <property type="entry name" value="BAR/IMD domain-like"/>
    <property type="match status" value="1"/>
</dbReference>
<keyword evidence="13" id="KW-0770">Synapse</keyword>
<dbReference type="CDD" id="cd07659">
    <property type="entry name" value="BAR_PICK1"/>
    <property type="match status" value="1"/>
</dbReference>
<feature type="domain" description="GH18" evidence="31">
    <location>
        <begin position="408"/>
        <end position="779"/>
    </location>
</feature>
<evidence type="ECO:0000259" key="30">
    <source>
        <dbReference type="PROSITE" id="PS50870"/>
    </source>
</evidence>
<gene>
    <name evidence="32" type="ORF">HUG17_7963</name>
</gene>
<dbReference type="InterPro" id="IPR017853">
    <property type="entry name" value="GH"/>
</dbReference>
<dbReference type="InterPro" id="IPR011583">
    <property type="entry name" value="Chitinase_II/V-like_cat"/>
</dbReference>
<dbReference type="GO" id="GO:0043005">
    <property type="term" value="C:neuron projection"/>
    <property type="evidence" value="ECO:0007669"/>
    <property type="project" value="UniProtKB-KW"/>
</dbReference>
<accession>A0A9D4NWV4</accession>
<dbReference type="Gene3D" id="1.20.1270.60">
    <property type="entry name" value="Arfaptin homology (AH) domain/BAR domain"/>
    <property type="match status" value="1"/>
</dbReference>
<dbReference type="GO" id="GO:0014069">
    <property type="term" value="C:postsynaptic density"/>
    <property type="evidence" value="ECO:0007669"/>
    <property type="project" value="UniProtKB-SubCell"/>
</dbReference>
<dbReference type="GO" id="GO:0046872">
    <property type="term" value="F:metal ion binding"/>
    <property type="evidence" value="ECO:0007669"/>
    <property type="project" value="UniProtKB-KW"/>
</dbReference>
<keyword evidence="11" id="KW-0862">Zinc</keyword>
<evidence type="ECO:0000256" key="22">
    <source>
        <dbReference type="ARBA" id="ARBA00032804"/>
    </source>
</evidence>
<evidence type="ECO:0000256" key="5">
    <source>
        <dbReference type="ARBA" id="ARBA00017975"/>
    </source>
</evidence>
<dbReference type="FunFam" id="3.10.50.10:FF:000001">
    <property type="entry name" value="Chitinase 3-like 1"/>
    <property type="match status" value="1"/>
</dbReference>
<evidence type="ECO:0000256" key="3">
    <source>
        <dbReference type="ARBA" id="ARBA00004556"/>
    </source>
</evidence>
<feature type="compositionally biased region" description="Pro residues" evidence="28">
    <location>
        <begin position="801"/>
        <end position="813"/>
    </location>
</feature>
<dbReference type="SMART" id="SM00636">
    <property type="entry name" value="Glyco_18"/>
    <property type="match status" value="1"/>
</dbReference>
<feature type="compositionally biased region" description="Low complexity" evidence="28">
    <location>
        <begin position="862"/>
        <end position="873"/>
    </location>
</feature>
<evidence type="ECO:0000256" key="7">
    <source>
        <dbReference type="ARBA" id="ARBA00022553"/>
    </source>
</evidence>
<dbReference type="Pfam" id="PF06456">
    <property type="entry name" value="Arfaptin"/>
    <property type="match status" value="1"/>
</dbReference>
<evidence type="ECO:0000256" key="11">
    <source>
        <dbReference type="ARBA" id="ARBA00022833"/>
    </source>
</evidence>
<evidence type="ECO:0000256" key="19">
    <source>
        <dbReference type="ARBA" id="ARBA00023288"/>
    </source>
</evidence>
<keyword evidence="7" id="KW-0597">Phosphoprotein</keyword>
<dbReference type="GO" id="GO:0048471">
    <property type="term" value="C:perinuclear region of cytoplasm"/>
    <property type="evidence" value="ECO:0007669"/>
    <property type="project" value="UniProtKB-SubCell"/>
</dbReference>
<evidence type="ECO:0000256" key="6">
    <source>
        <dbReference type="ARBA" id="ARBA00022490"/>
    </source>
</evidence>
<dbReference type="SMART" id="SM00228">
    <property type="entry name" value="PDZ"/>
    <property type="match status" value="1"/>
</dbReference>
<dbReference type="FunFam" id="1.20.1270.60:FF:000023">
    <property type="entry name" value="Interacting with PRKCA"/>
    <property type="match status" value="1"/>
</dbReference>
<dbReference type="CDD" id="cd02872">
    <property type="entry name" value="GH18_chitolectin_chitotriosidase"/>
    <property type="match status" value="1"/>
</dbReference>
<evidence type="ECO:0000256" key="27">
    <source>
        <dbReference type="RuleBase" id="RU000489"/>
    </source>
</evidence>
<dbReference type="InterPro" id="IPR001478">
    <property type="entry name" value="PDZ"/>
</dbReference>
<dbReference type="Pfam" id="PF00595">
    <property type="entry name" value="PDZ"/>
    <property type="match status" value="1"/>
</dbReference>
<proteinExistence type="predicted"/>
<dbReference type="InterPro" id="IPR037959">
    <property type="entry name" value="PICK1_BAR"/>
</dbReference>
<evidence type="ECO:0000256" key="16">
    <source>
        <dbReference type="ARBA" id="ARBA00023157"/>
    </source>
</evidence>
<dbReference type="CDD" id="cd06722">
    <property type="entry name" value="PDZ_PICK1-like"/>
    <property type="match status" value="1"/>
</dbReference>
<dbReference type="GO" id="GO:0019904">
    <property type="term" value="F:protein domain specific binding"/>
    <property type="evidence" value="ECO:0007669"/>
    <property type="project" value="InterPro"/>
</dbReference>
<keyword evidence="15" id="KW-0564">Palmitate</keyword>
<reference evidence="32" key="1">
    <citation type="submission" date="2020-06" db="EMBL/GenBank/DDBJ databases">
        <authorList>
            <person name="Ji K."/>
            <person name="Li J."/>
        </authorList>
    </citation>
    <scope>NUCLEOTIDE SEQUENCE</scope>
    <source>
        <strain evidence="32">JKM2019</strain>
        <tissue evidence="32">Whole body</tissue>
    </source>
</reference>
<feature type="region of interest" description="Disordered" evidence="28">
    <location>
        <begin position="801"/>
        <end position="880"/>
    </location>
</feature>
<dbReference type="InterPro" id="IPR001579">
    <property type="entry name" value="Glyco_hydro_18_chit_AS"/>
</dbReference>
<dbReference type="InterPro" id="IPR027267">
    <property type="entry name" value="AH/BAR_dom_sf"/>
</dbReference>
<dbReference type="AlphaFoldDB" id="A0A9D4NWV4"/>
<dbReference type="SUPFAM" id="SSF51445">
    <property type="entry name" value="(Trans)glycosidases"/>
    <property type="match status" value="1"/>
</dbReference>
<evidence type="ECO:0000256" key="25">
    <source>
        <dbReference type="ARBA" id="ARBA00034105"/>
    </source>
</evidence>
<dbReference type="Pfam" id="PF00704">
    <property type="entry name" value="Glyco_hydro_18"/>
    <property type="match status" value="1"/>
</dbReference>
<evidence type="ECO:0000313" key="32">
    <source>
        <dbReference type="EMBL" id="KAH7640496.1"/>
    </source>
</evidence>
<dbReference type="GO" id="GO:0005576">
    <property type="term" value="C:extracellular region"/>
    <property type="evidence" value="ECO:0007669"/>
    <property type="project" value="TreeGrafter"/>
</dbReference>
<keyword evidence="10 27" id="KW-0378">Hydrolase</keyword>
<evidence type="ECO:0000256" key="17">
    <source>
        <dbReference type="ARBA" id="ARBA00023203"/>
    </source>
</evidence>
<comment type="subunit">
    <text evidence="26">Monomer and homodimer. Interacts with CXADR. Interacts presynaptically with the glutamate receptors GRIA2, GRIA3, GRIK3, isoform 3 of GRIA4, isoform A of GRM4, GRM7 and GRM8; with NAPA and NAPB; and with BTG2. The interaction with NAPA and NAPB disrupts the interaction with GRIA2, conducting to the internalization of GRIA2. Interacts with PRKCA; with the amine transporters SLC6A2 and SLC6A3; with the channels ASIC1 and ASIC2; with the GTP-binding proteins ARF1 and ARF3; with the ephrin receptor tyrosine kinases EPHA7, EPHB1 and EPHB2; with ERBB2 and through its PDZ domain with the C-terminal tail of PRLHR. Interacts with UNC5A. Interacts (via AH domain) with NCS1/FREQ; in a calcium-dependent manner. Interacts with F-actin and associates with the ARP2/3 complex. Interacts (via PDZ domain) with ARF1 (activated); the interaction blocks Arp2/3 complex inhibition. Interacts with SORCS3.</text>
</comment>
<sequence>MSDMLMEEEDGYLYDEDKMGMRVSSGLVKIKKDDGNLIGISIGGGAPNCPCLYVVQVFENTPAAKDGTLEAGDEIISVDGKCVKGSTKVEVARMIQSIKDEVTIGYNKLHADPKQGKTLDIILKKLKHKMVDNMDSATADALGLSRAILCNDSLVKKLQELDRNEFIFKGLITHMNYVIRSYMDIVSTYKDFGDVFNEIGAHEPQTDASLAFTNFGNVHRSFEKEGTKMLKDLKPILSDLNTYLNKAIPDTQLTIKKYADAKFEYLSYCLKVKEMDDEEYTYQALQEPFYRVETGNYEYRLILRCRQEARKRFAALRSDVLVKLELLDQKHVHNIATHITKFISSLSSFISNCHQHLEVNCFVPFELDLSKKIMKMKTTFALFCICFCIGLLNAATKRDHNDYSKNPMRIVCYVGTWSVYHKVDPYTIEDIDPFKCTHLMYGFAKIDEYKYTIQVFDPYQDDNHNSWEKRGYERFNNLRLKNPELTTMISLGGWYEGSEKYSDMAANPTYRQQFIQSVLDFLQEYKFDGLDLDWEYPGSRLGNPKIDKQNYLALVRELKDAFEPHGYLLTAAVSPGKDKIDRAYDIKELNKLFDWMNVMTYDYHGGWENFYGHNAPLYKRPDETDELHTYFNVNYTMHYYLNNGATRDKLVMGVPFYGRAWSIEDRSKLKLGDPAKGMSPPGFISGEEGVLSYIELCQLFQKEEWHIQYDEYYNAPYGYNDKIWVGYDDLASISCKLAFLKELGVSGVMVWSLENDDFKGHCGPKNPLLNKVHNMINAQRHQLQRRHPQPRLQHQQLLLPPPRQQPLLPPPRQQLPTTQQLPKRNSPTTPTTTPSPTTPTTTPPTTPTTTPSPTTPTPTTPTPTTSTPSPTTTEHTSETPKYTTYIDGHLIKCYKQGYLPHPTDVHKYLVCEYIATPNGGWWVHIMDCPKGTRWHATLKNCIQE</sequence>
<keyword evidence="20 27" id="KW-0326">Glycosidase</keyword>
<evidence type="ECO:0000256" key="9">
    <source>
        <dbReference type="ARBA" id="ARBA00022723"/>
    </source>
</evidence>
<dbReference type="PANTHER" id="PTHR11177:SF317">
    <property type="entry name" value="CHITINASE 12-RELATED"/>
    <property type="match status" value="1"/>
</dbReference>
<feature type="compositionally biased region" description="Low complexity" evidence="28">
    <location>
        <begin position="814"/>
        <end position="840"/>
    </location>
</feature>
<dbReference type="SUPFAM" id="SSF54556">
    <property type="entry name" value="Chitinase insertion domain"/>
    <property type="match status" value="1"/>
</dbReference>
<dbReference type="InterPro" id="IPR050314">
    <property type="entry name" value="Glycosyl_Hydrlase_18"/>
</dbReference>
<evidence type="ECO:0000256" key="28">
    <source>
        <dbReference type="SAM" id="MobiDB-lite"/>
    </source>
</evidence>
<dbReference type="GO" id="GO:0006032">
    <property type="term" value="P:chitin catabolic process"/>
    <property type="evidence" value="ECO:0007669"/>
    <property type="project" value="UniProtKB-ARBA"/>
</dbReference>
<dbReference type="PROSITE" id="PS50106">
    <property type="entry name" value="PDZ"/>
    <property type="match status" value="1"/>
</dbReference>
<keyword evidence="17" id="KW-0009">Actin-binding</keyword>
<dbReference type="GO" id="GO:0003779">
    <property type="term" value="F:actin binding"/>
    <property type="evidence" value="ECO:0007669"/>
    <property type="project" value="UniProtKB-KW"/>
</dbReference>
<name>A0A9D4NWV4_DERFA</name>
<evidence type="ECO:0000256" key="10">
    <source>
        <dbReference type="ARBA" id="ARBA00022801"/>
    </source>
</evidence>
<comment type="function">
    <text evidence="23">Probable adapter protein that bind to and organize the subcellular localization of a variety of membrane proteins containing some PDZ recognition sequence. Involved in the clustering of various receptors, possibly by acting at the receptor internalization level. Plays a role in synaptic plasticity by regulating the trafficking and internalization of AMPA receptors. May be regulated upon PRKCA activation. May regulate ASIC1/ASIC3 channel. Regulates actin polymerization by inhibiting the actin-nucleating activity of the Arp2/3 complex; the function is competitive with nucleation promoting factors and is linked to neuronal morphology regulation and AMPA receptor (AMPAR) endocytosis. Via interaction with the Arp2/3 complex involved in regulation of synaptic plasicity of excitatory synapses and required for spine shrinkage during long-term depression (LTD). Involved in regulation of astrocyte morphology, antagonistic to Arp2/3 complex activator WASL/N-WASP function.</text>
</comment>
<dbReference type="SMART" id="SM01015">
    <property type="entry name" value="Arfaptin"/>
    <property type="match status" value="1"/>
</dbReference>
<keyword evidence="9" id="KW-0479">Metal-binding</keyword>
<dbReference type="GO" id="GO:0008061">
    <property type="term" value="F:chitin binding"/>
    <property type="evidence" value="ECO:0007669"/>
    <property type="project" value="InterPro"/>
</dbReference>
<comment type="caution">
    <text evidence="32">The sequence shown here is derived from an EMBL/GenBank/DDBJ whole genome shotgun (WGS) entry which is preliminary data.</text>
</comment>
<keyword evidence="6" id="KW-0963">Cytoplasm</keyword>
<dbReference type="PROSITE" id="PS50870">
    <property type="entry name" value="AH"/>
    <property type="match status" value="1"/>
</dbReference>
<keyword evidence="16" id="KW-1015">Disulfide bond</keyword>
<dbReference type="FunFam" id="2.30.42.10:FF:000073">
    <property type="entry name" value="Interacting with PRKCA"/>
    <property type="match status" value="1"/>
</dbReference>
<protein>
    <recommendedName>
        <fullName evidence="5">PRKCA-binding protein</fullName>
    </recommendedName>
    <alternativeName>
        <fullName evidence="22">Protein interacting with C kinase 1</fullName>
    </alternativeName>
    <alternativeName>
        <fullName evidence="21">Protein kinase C-alpha-binding protein</fullName>
    </alternativeName>
</protein>
<dbReference type="GO" id="GO:0005856">
    <property type="term" value="C:cytoskeleton"/>
    <property type="evidence" value="ECO:0007669"/>
    <property type="project" value="UniProtKB-SubCell"/>
</dbReference>
<evidence type="ECO:0000256" key="12">
    <source>
        <dbReference type="ARBA" id="ARBA00022837"/>
    </source>
</evidence>
<dbReference type="PROSITE" id="PS01095">
    <property type="entry name" value="GH18_1"/>
    <property type="match status" value="1"/>
</dbReference>
<evidence type="ECO:0000259" key="31">
    <source>
        <dbReference type="PROSITE" id="PS51910"/>
    </source>
</evidence>
<evidence type="ECO:0000256" key="1">
    <source>
        <dbReference type="ARBA" id="ARBA00004170"/>
    </source>
</evidence>
<dbReference type="InterPro" id="IPR036034">
    <property type="entry name" value="PDZ_sf"/>
</dbReference>
<feature type="domain" description="PDZ" evidence="29">
    <location>
        <begin position="27"/>
        <end position="110"/>
    </location>
</feature>
<dbReference type="PROSITE" id="PS51910">
    <property type="entry name" value="GH18_2"/>
    <property type="match status" value="1"/>
</dbReference>
<dbReference type="Gene3D" id="3.20.20.80">
    <property type="entry name" value="Glycosidases"/>
    <property type="match status" value="1"/>
</dbReference>
<dbReference type="EMBL" id="SDOV01000005">
    <property type="protein sequence ID" value="KAH7640496.1"/>
    <property type="molecule type" value="Genomic_DNA"/>
</dbReference>
<evidence type="ECO:0000256" key="15">
    <source>
        <dbReference type="ARBA" id="ARBA00023139"/>
    </source>
</evidence>
<dbReference type="InterPro" id="IPR029070">
    <property type="entry name" value="Chitinase_insertion_sf"/>
</dbReference>
<evidence type="ECO:0000256" key="23">
    <source>
        <dbReference type="ARBA" id="ARBA00033721"/>
    </source>
</evidence>
<dbReference type="SUPFAM" id="SSF57625">
    <property type="entry name" value="Invertebrate chitin-binding proteins"/>
    <property type="match status" value="1"/>
</dbReference>
<keyword evidence="19" id="KW-0449">Lipoprotein</keyword>
<dbReference type="GO" id="GO:0016020">
    <property type="term" value="C:membrane"/>
    <property type="evidence" value="ECO:0007669"/>
    <property type="project" value="UniProtKB-SubCell"/>
</dbReference>
<evidence type="ECO:0000256" key="4">
    <source>
        <dbReference type="ARBA" id="ARBA00004635"/>
    </source>
</evidence>
<evidence type="ECO:0000256" key="18">
    <source>
        <dbReference type="ARBA" id="ARBA00023212"/>
    </source>
</evidence>
<dbReference type="GO" id="GO:0005975">
    <property type="term" value="P:carbohydrate metabolic process"/>
    <property type="evidence" value="ECO:0007669"/>
    <property type="project" value="InterPro"/>
</dbReference>
<dbReference type="Gene3D" id="3.10.50.10">
    <property type="match status" value="1"/>
</dbReference>
<keyword evidence="18" id="KW-0206">Cytoskeleton</keyword>
<dbReference type="InterPro" id="IPR010504">
    <property type="entry name" value="AH_dom"/>
</dbReference>
<dbReference type="Gene3D" id="2.30.42.10">
    <property type="match status" value="1"/>
</dbReference>
<evidence type="ECO:0000259" key="29">
    <source>
        <dbReference type="PROSITE" id="PS50106"/>
    </source>
</evidence>
<evidence type="ECO:0000256" key="24">
    <source>
        <dbReference type="ARBA" id="ARBA00034102"/>
    </source>
</evidence>
<keyword evidence="8" id="KW-0771">Synaptosome</keyword>
<dbReference type="InterPro" id="IPR001223">
    <property type="entry name" value="Glyco_hydro18_cat"/>
</dbReference>
<dbReference type="Proteomes" id="UP000828236">
    <property type="component" value="Unassembled WGS sequence"/>
</dbReference>
<comment type="subcellular location">
    <subcellularLocation>
        <location evidence="2">Cytoplasm</location>
        <location evidence="2">Cytoskeleton</location>
    </subcellularLocation>
    <subcellularLocation>
        <location evidence="3">Cytoplasm</location>
        <location evidence="3">Perinuclear region</location>
    </subcellularLocation>
    <subcellularLocation>
        <location evidence="4">Membrane</location>
        <topology evidence="4">Lipid-anchor</topology>
    </subcellularLocation>
    <subcellularLocation>
        <location evidence="1">Membrane</location>
        <topology evidence="1">Peripheral membrane protein</topology>
    </subcellularLocation>
    <subcellularLocation>
        <location evidence="25">Postsynaptic density</location>
    </subcellularLocation>
    <subcellularLocation>
        <location evidence="24">Synapse</location>
        <location evidence="24">Synaptosome</location>
    </subcellularLocation>
</comment>
<evidence type="ECO:0000256" key="14">
    <source>
        <dbReference type="ARBA" id="ARBA00023136"/>
    </source>
</evidence>
<evidence type="ECO:0000256" key="26">
    <source>
        <dbReference type="ARBA" id="ARBA00093501"/>
    </source>
</evidence>
<dbReference type="Gene3D" id="2.170.140.10">
    <property type="entry name" value="Chitin binding domain"/>
    <property type="match status" value="1"/>
</dbReference>
<evidence type="ECO:0000256" key="21">
    <source>
        <dbReference type="ARBA" id="ARBA00031097"/>
    </source>
</evidence>
<dbReference type="PRINTS" id="PR01217">
    <property type="entry name" value="PRICHEXTENSN"/>
</dbReference>
<evidence type="ECO:0000256" key="13">
    <source>
        <dbReference type="ARBA" id="ARBA00023018"/>
    </source>
</evidence>
<evidence type="ECO:0000256" key="20">
    <source>
        <dbReference type="ARBA" id="ARBA00023295"/>
    </source>
</evidence>
<dbReference type="PANTHER" id="PTHR11177">
    <property type="entry name" value="CHITINASE"/>
    <property type="match status" value="1"/>
</dbReference>
<dbReference type="SUPFAM" id="SSF50156">
    <property type="entry name" value="PDZ domain-like"/>
    <property type="match status" value="1"/>
</dbReference>
<evidence type="ECO:0000256" key="2">
    <source>
        <dbReference type="ARBA" id="ARBA00004245"/>
    </source>
</evidence>